<proteinExistence type="predicted"/>
<evidence type="ECO:0000256" key="2">
    <source>
        <dbReference type="ARBA" id="ARBA00022475"/>
    </source>
</evidence>
<evidence type="ECO:0000313" key="8">
    <source>
        <dbReference type="Proteomes" id="UP001059252"/>
    </source>
</evidence>
<keyword evidence="5 6" id="KW-0472">Membrane</keyword>
<keyword evidence="3 6" id="KW-0812">Transmembrane</keyword>
<feature type="transmembrane region" description="Helical" evidence="6">
    <location>
        <begin position="66"/>
        <end position="84"/>
    </location>
</feature>
<feature type="transmembrane region" description="Helical" evidence="6">
    <location>
        <begin position="217"/>
        <end position="243"/>
    </location>
</feature>
<accession>A0ABY5R7N2</accession>
<feature type="transmembrane region" description="Helical" evidence="6">
    <location>
        <begin position="122"/>
        <end position="143"/>
    </location>
</feature>
<evidence type="ECO:0000256" key="4">
    <source>
        <dbReference type="ARBA" id="ARBA00022989"/>
    </source>
</evidence>
<feature type="transmembrane region" description="Helical" evidence="6">
    <location>
        <begin position="311"/>
        <end position="334"/>
    </location>
</feature>
<reference evidence="7" key="1">
    <citation type="submission" date="2022-08" db="EMBL/GenBank/DDBJ databases">
        <title>Complete genome of Mycoplasma iguanae type strain 2327.</title>
        <authorList>
            <person name="Spergser J."/>
        </authorList>
    </citation>
    <scope>NUCLEOTIDE SEQUENCE</scope>
    <source>
        <strain evidence="7">2327</strain>
    </source>
</reference>
<keyword evidence="2" id="KW-1003">Cell membrane</keyword>
<sequence length="427" mass="49177">MLIPNLTGNVATAVKSGTGWSDTFFHNSAEPSTIVKQATNYTSTFIRGFGALMVGWLMVKITHKWTVILSFSMILLAIPAIWVPNYWVFIFLRMGLAFGGSMTVILLQPIKSVLNKKAKSMLTTISTYGFSFGAIISLLPFIWSEAINLWFTDHWQLISTIAACSTILVFIGYLFIGKNFLPKEKPKKFTVIDLKHYTHSETEIQWKVIDLLKELKTYVWIILFGLFLTMMVMPTILYMHMFAPKETTFYEQRWIRIWVIISLLGVLIGPFTIGKWLKTSFKRKPYIIFILFIIVFSLGLSFLFWKLKIIWLFLIMGFIFGWLVQSIQGIITYLPHEDPNYKARPKRLVSFYGIIWGFGYWVFTIVNILISAIYDAVNSNSEYVVISIMLLSGIICVLSVIFIKETKPEGKIWALKKKSIKIHKPLD</sequence>
<feature type="transmembrane region" description="Helical" evidence="6">
    <location>
        <begin position="286"/>
        <end position="305"/>
    </location>
</feature>
<evidence type="ECO:0000256" key="3">
    <source>
        <dbReference type="ARBA" id="ARBA00022692"/>
    </source>
</evidence>
<evidence type="ECO:0000313" key="7">
    <source>
        <dbReference type="EMBL" id="UVD81518.1"/>
    </source>
</evidence>
<name>A0ABY5R7N2_9MOLU</name>
<organism evidence="7 8">
    <name type="scientific">Mycoplasma iguanae</name>
    <dbReference type="NCBI Taxonomy" id="292461"/>
    <lineage>
        <taxon>Bacteria</taxon>
        <taxon>Bacillati</taxon>
        <taxon>Mycoplasmatota</taxon>
        <taxon>Mollicutes</taxon>
        <taxon>Mycoplasmataceae</taxon>
        <taxon>Mycoplasma</taxon>
    </lineage>
</organism>
<feature type="transmembrane region" description="Helical" evidence="6">
    <location>
        <begin position="90"/>
        <end position="110"/>
    </location>
</feature>
<feature type="transmembrane region" description="Helical" evidence="6">
    <location>
        <begin position="383"/>
        <end position="403"/>
    </location>
</feature>
<feature type="transmembrane region" description="Helical" evidence="6">
    <location>
        <begin position="255"/>
        <end position="274"/>
    </location>
</feature>
<dbReference type="InterPro" id="IPR036259">
    <property type="entry name" value="MFS_trans_sf"/>
</dbReference>
<evidence type="ECO:0000256" key="5">
    <source>
        <dbReference type="ARBA" id="ARBA00023136"/>
    </source>
</evidence>
<gene>
    <name evidence="7" type="ORF">NV226_02170</name>
</gene>
<dbReference type="Proteomes" id="UP001059252">
    <property type="component" value="Chromosome"/>
</dbReference>
<keyword evidence="8" id="KW-1185">Reference proteome</keyword>
<dbReference type="InterPro" id="IPR011699">
    <property type="entry name" value="MFS_Mycoplasma"/>
</dbReference>
<feature type="transmembrane region" description="Helical" evidence="6">
    <location>
        <begin position="155"/>
        <end position="176"/>
    </location>
</feature>
<dbReference type="EMBL" id="CP102734">
    <property type="protein sequence ID" value="UVD81518.1"/>
    <property type="molecule type" value="Genomic_DNA"/>
</dbReference>
<dbReference type="CDD" id="cd06174">
    <property type="entry name" value="MFS"/>
    <property type="match status" value="1"/>
</dbReference>
<evidence type="ECO:0000256" key="6">
    <source>
        <dbReference type="SAM" id="Phobius"/>
    </source>
</evidence>
<protein>
    <submittedName>
        <fullName evidence="7">MFS transporter</fullName>
    </submittedName>
</protein>
<dbReference type="SUPFAM" id="SSF103473">
    <property type="entry name" value="MFS general substrate transporter"/>
    <property type="match status" value="1"/>
</dbReference>
<keyword evidence="4 6" id="KW-1133">Transmembrane helix</keyword>
<dbReference type="Gene3D" id="1.20.1250.20">
    <property type="entry name" value="MFS general substrate transporter like domains"/>
    <property type="match status" value="2"/>
</dbReference>
<evidence type="ECO:0000256" key="1">
    <source>
        <dbReference type="ARBA" id="ARBA00004651"/>
    </source>
</evidence>
<feature type="transmembrane region" description="Helical" evidence="6">
    <location>
        <begin position="354"/>
        <end position="377"/>
    </location>
</feature>
<dbReference type="Pfam" id="PF07672">
    <property type="entry name" value="MFS_Mycoplasma"/>
    <property type="match status" value="1"/>
</dbReference>
<comment type="subcellular location">
    <subcellularLocation>
        <location evidence="1">Cell membrane</location>
        <topology evidence="1">Multi-pass membrane protein</topology>
    </subcellularLocation>
</comment>
<dbReference type="RefSeq" id="WP_258210692.1">
    <property type="nucleotide sequence ID" value="NZ_CP102734.1"/>
</dbReference>